<evidence type="ECO:0000256" key="2">
    <source>
        <dbReference type="ARBA" id="ARBA00004162"/>
    </source>
</evidence>
<evidence type="ECO:0000256" key="9">
    <source>
        <dbReference type="ARBA" id="ARBA00022692"/>
    </source>
</evidence>
<keyword evidence="16" id="KW-0411">Iron-sulfur</keyword>
<dbReference type="GO" id="GO:0005886">
    <property type="term" value="C:plasma membrane"/>
    <property type="evidence" value="ECO:0007669"/>
    <property type="project" value="UniProtKB-SubCell"/>
</dbReference>
<dbReference type="InterPro" id="IPR019470">
    <property type="entry name" value="Ubiq_cytC_Rdtase_Fe-S_su_TAT"/>
</dbReference>
<keyword evidence="14" id="KW-1133">Transmembrane helix</keyword>
<keyword evidence="11" id="KW-0479">Metal-binding</keyword>
<keyword evidence="17" id="KW-0472">Membrane</keyword>
<protein>
    <recommendedName>
        <fullName evidence="6 20">Ubiquinol-cytochrome c reductase iron-sulfur subunit</fullName>
        <ecNumber evidence="5 20">7.1.1.8</ecNumber>
    </recommendedName>
</protein>
<evidence type="ECO:0000256" key="14">
    <source>
        <dbReference type="ARBA" id="ARBA00022989"/>
    </source>
</evidence>
<keyword evidence="15" id="KW-0408">Iron</keyword>
<evidence type="ECO:0000256" key="18">
    <source>
        <dbReference type="ARBA" id="ARBA00023157"/>
    </source>
</evidence>
<evidence type="ECO:0000256" key="16">
    <source>
        <dbReference type="ARBA" id="ARBA00023014"/>
    </source>
</evidence>
<evidence type="ECO:0000256" key="13">
    <source>
        <dbReference type="ARBA" id="ARBA00022982"/>
    </source>
</evidence>
<evidence type="ECO:0000313" key="22">
    <source>
        <dbReference type="EMBL" id="MTW17897.1"/>
    </source>
</evidence>
<dbReference type="InterPro" id="IPR006317">
    <property type="entry name" value="Ubiquinol_cyt_c_Rdtase_Fe-S-su"/>
</dbReference>
<comment type="caution">
    <text evidence="22">The sequence shown here is derived from an EMBL/GenBank/DDBJ whole genome shotgun (WGS) entry which is preliminary data.</text>
</comment>
<dbReference type="NCBIfam" id="TIGR01409">
    <property type="entry name" value="TAT_signal_seq"/>
    <property type="match status" value="1"/>
</dbReference>
<evidence type="ECO:0000256" key="6">
    <source>
        <dbReference type="ARBA" id="ARBA00019816"/>
    </source>
</evidence>
<keyword evidence="10" id="KW-0001">2Fe-2S</keyword>
<comment type="similarity">
    <text evidence="3">Belongs to the Rieske iron-sulfur protein family.</text>
</comment>
<dbReference type="Pfam" id="PF10399">
    <property type="entry name" value="UCR_Fe-S_N"/>
    <property type="match status" value="1"/>
</dbReference>
<dbReference type="InterPro" id="IPR036922">
    <property type="entry name" value="Rieske_2Fe-2S_sf"/>
</dbReference>
<dbReference type="InterPro" id="IPR005805">
    <property type="entry name" value="Rieske_Fe-S_prot_C"/>
</dbReference>
<dbReference type="GO" id="GO:0008121">
    <property type="term" value="F:quinol-cytochrome-c reductase activity"/>
    <property type="evidence" value="ECO:0007669"/>
    <property type="project" value="UniProtKB-EC"/>
</dbReference>
<keyword evidence="18" id="KW-1015">Disulfide bond</keyword>
<dbReference type="GO" id="GO:0051537">
    <property type="term" value="F:2 iron, 2 sulfur cluster binding"/>
    <property type="evidence" value="ECO:0007669"/>
    <property type="project" value="UniProtKB-KW"/>
</dbReference>
<dbReference type="EC" id="7.1.1.8" evidence="5 20"/>
<dbReference type="SUPFAM" id="SSF50022">
    <property type="entry name" value="ISP domain"/>
    <property type="match status" value="1"/>
</dbReference>
<dbReference type="Pfam" id="PF00355">
    <property type="entry name" value="Rieske"/>
    <property type="match status" value="1"/>
</dbReference>
<evidence type="ECO:0000256" key="17">
    <source>
        <dbReference type="ARBA" id="ARBA00023136"/>
    </source>
</evidence>
<reference evidence="22 23" key="1">
    <citation type="submission" date="2019-11" db="EMBL/GenBank/DDBJ databases">
        <title>Whole-genome sequence of Rhodoplanes serenus DSM 18633, type strain.</title>
        <authorList>
            <person name="Kyndt J.A."/>
            <person name="Meyer T.E."/>
        </authorList>
    </citation>
    <scope>NUCLEOTIDE SEQUENCE [LARGE SCALE GENOMIC DNA]</scope>
    <source>
        <strain evidence="22 23">DSM 18633</strain>
    </source>
</reference>
<dbReference type="InterPro" id="IPR019546">
    <property type="entry name" value="TAT_signal_bac_arc"/>
</dbReference>
<keyword evidence="8" id="KW-1003">Cell membrane</keyword>
<comment type="function">
    <text evidence="1">Component of the ubiquinol-cytochrome c reductase complex (complex III or cytochrome b-c1 complex), which is a respiratory chain that generates an electrochemical potential coupled to ATP synthesis.</text>
</comment>
<dbReference type="FunFam" id="2.102.10.10:FF:000001">
    <property type="entry name" value="Cytochrome b-c1 complex subunit Rieske, mitochondrial"/>
    <property type="match status" value="1"/>
</dbReference>
<dbReference type="CDD" id="cd03470">
    <property type="entry name" value="Rieske_cytochrome_bc1"/>
    <property type="match status" value="1"/>
</dbReference>
<evidence type="ECO:0000256" key="20">
    <source>
        <dbReference type="RuleBase" id="RU004494"/>
    </source>
</evidence>
<evidence type="ECO:0000256" key="15">
    <source>
        <dbReference type="ARBA" id="ARBA00023004"/>
    </source>
</evidence>
<comment type="catalytic activity">
    <reaction evidence="19 20">
        <text>a quinol + 2 Fe(III)-[cytochrome c](out) = a quinone + 2 Fe(II)-[cytochrome c](out) + 2 H(+)(out)</text>
        <dbReference type="Rhea" id="RHEA:11484"/>
        <dbReference type="Rhea" id="RHEA-COMP:10350"/>
        <dbReference type="Rhea" id="RHEA-COMP:14399"/>
        <dbReference type="ChEBI" id="CHEBI:15378"/>
        <dbReference type="ChEBI" id="CHEBI:24646"/>
        <dbReference type="ChEBI" id="CHEBI:29033"/>
        <dbReference type="ChEBI" id="CHEBI:29034"/>
        <dbReference type="ChEBI" id="CHEBI:132124"/>
        <dbReference type="EC" id="7.1.1.8"/>
    </reaction>
</comment>
<evidence type="ECO:0000313" key="23">
    <source>
        <dbReference type="Proteomes" id="UP000438991"/>
    </source>
</evidence>
<dbReference type="PROSITE" id="PS51318">
    <property type="entry name" value="TAT"/>
    <property type="match status" value="1"/>
</dbReference>
<name>A0A327KCG6_9BRAD</name>
<dbReference type="RefSeq" id="WP_111384516.1">
    <property type="nucleotide sequence ID" value="NZ_NPEW01000043.1"/>
</dbReference>
<evidence type="ECO:0000256" key="12">
    <source>
        <dbReference type="ARBA" id="ARBA00022967"/>
    </source>
</evidence>
<keyword evidence="13 20" id="KW-0249">Electron transport</keyword>
<evidence type="ECO:0000256" key="7">
    <source>
        <dbReference type="ARBA" id="ARBA00022448"/>
    </source>
</evidence>
<comment type="cofactor">
    <cofactor evidence="20">
        <name>[2Fe-2S] cluster</name>
        <dbReference type="ChEBI" id="CHEBI:190135"/>
    </cofactor>
    <text evidence="20">Binds 1 [2Fe-2S] cluster per subunit.</text>
</comment>
<dbReference type="AlphaFoldDB" id="A0A327KCG6"/>
<proteinExistence type="inferred from homology"/>
<keyword evidence="9" id="KW-0812">Transmembrane</keyword>
<dbReference type="EMBL" id="WNKV01000013">
    <property type="protein sequence ID" value="MTW17897.1"/>
    <property type="molecule type" value="Genomic_DNA"/>
</dbReference>
<evidence type="ECO:0000256" key="19">
    <source>
        <dbReference type="ARBA" id="ARBA00029351"/>
    </source>
</evidence>
<accession>A0A327KCG6</accession>
<keyword evidence="12" id="KW-1278">Translocase</keyword>
<evidence type="ECO:0000256" key="3">
    <source>
        <dbReference type="ARBA" id="ARBA00010651"/>
    </source>
</evidence>
<evidence type="ECO:0000256" key="5">
    <source>
        <dbReference type="ARBA" id="ARBA00012951"/>
    </source>
</evidence>
<organism evidence="22 23">
    <name type="scientific">Rhodoplanes serenus</name>
    <dbReference type="NCBI Taxonomy" id="200615"/>
    <lineage>
        <taxon>Bacteria</taxon>
        <taxon>Pseudomonadati</taxon>
        <taxon>Pseudomonadota</taxon>
        <taxon>Alphaproteobacteria</taxon>
        <taxon>Hyphomicrobiales</taxon>
        <taxon>Nitrobacteraceae</taxon>
        <taxon>Rhodoplanes</taxon>
    </lineage>
</organism>
<dbReference type="Gene3D" id="2.102.10.10">
    <property type="entry name" value="Rieske [2Fe-2S] iron-sulphur domain"/>
    <property type="match status" value="1"/>
</dbReference>
<comment type="subunit">
    <text evidence="4 21">The main subunits of complex b-c1 are: cytochrome b, cytochrome c1 and the Rieske protein.</text>
</comment>
<dbReference type="GO" id="GO:0046872">
    <property type="term" value="F:metal ion binding"/>
    <property type="evidence" value="ECO:0007669"/>
    <property type="project" value="UniProtKB-KW"/>
</dbReference>
<dbReference type="Gene3D" id="1.20.5.510">
    <property type="entry name" value="Single helix bin"/>
    <property type="match status" value="1"/>
</dbReference>
<evidence type="ECO:0000256" key="11">
    <source>
        <dbReference type="ARBA" id="ARBA00022723"/>
    </source>
</evidence>
<dbReference type="NCBIfam" id="TIGR01416">
    <property type="entry name" value="Rieske_proteo"/>
    <property type="match status" value="1"/>
</dbReference>
<evidence type="ECO:0000256" key="10">
    <source>
        <dbReference type="ARBA" id="ARBA00022714"/>
    </source>
</evidence>
<gene>
    <name evidence="22" type="primary">petA</name>
    <name evidence="22" type="ORF">GJ689_16950</name>
</gene>
<evidence type="ECO:0000256" key="8">
    <source>
        <dbReference type="ARBA" id="ARBA00022475"/>
    </source>
</evidence>
<evidence type="ECO:0000256" key="4">
    <source>
        <dbReference type="ARBA" id="ARBA00011649"/>
    </source>
</evidence>
<evidence type="ECO:0000256" key="1">
    <source>
        <dbReference type="ARBA" id="ARBA00002444"/>
    </source>
</evidence>
<dbReference type="InterPro" id="IPR014349">
    <property type="entry name" value="Rieske_Fe-S_prot"/>
</dbReference>
<comment type="subcellular location">
    <subcellularLocation>
        <location evidence="2">Cell membrane</location>
        <topology evidence="2">Single-pass membrane protein</topology>
    </subcellularLocation>
</comment>
<dbReference type="InterPro" id="IPR017941">
    <property type="entry name" value="Rieske_2Fe-2S"/>
</dbReference>
<dbReference type="InterPro" id="IPR006311">
    <property type="entry name" value="TAT_signal"/>
</dbReference>
<dbReference type="PROSITE" id="PS51296">
    <property type="entry name" value="RIESKE"/>
    <property type="match status" value="1"/>
</dbReference>
<sequence length="177" mass="18879">MTAITAPNPSRRDFLYLATGAAAAAGVAAAAWPLVDQMNPDRKTIASGVPIEIDLAPIAPGQILSLIWRGKPIFVRHRTAQEIAAEEATPLSALMDPQADADRVKPGKAQWLVVYASCTHLGCIPLGHRGDWGGWFCPCHGSQYDASGRVRRGPAALNLPVPPYSFVDDTTLRIGEA</sequence>
<dbReference type="PANTHER" id="PTHR10134">
    <property type="entry name" value="CYTOCHROME B-C1 COMPLEX SUBUNIT RIESKE, MITOCHONDRIAL"/>
    <property type="match status" value="1"/>
</dbReference>
<dbReference type="PRINTS" id="PR00162">
    <property type="entry name" value="RIESKE"/>
</dbReference>
<keyword evidence="7 20" id="KW-0813">Transport</keyword>
<dbReference type="Proteomes" id="UP000438991">
    <property type="component" value="Unassembled WGS sequence"/>
</dbReference>
<comment type="miscellaneous">
    <text evidence="20">The Rieske protein is a high potential 2Fe-2S protein.</text>
</comment>
<evidence type="ECO:0000256" key="21">
    <source>
        <dbReference type="RuleBase" id="RU004497"/>
    </source>
</evidence>